<dbReference type="InterPro" id="IPR032831">
    <property type="entry name" value="LptM_cons"/>
</dbReference>
<dbReference type="EMBL" id="CP049801">
    <property type="protein sequence ID" value="QIO06506.1"/>
    <property type="molecule type" value="Genomic_DNA"/>
</dbReference>
<dbReference type="KEGG" id="asha:G8E00_11350"/>
<evidence type="ECO:0000313" key="7">
    <source>
        <dbReference type="EMBL" id="QIO06506.1"/>
    </source>
</evidence>
<evidence type="ECO:0000313" key="8">
    <source>
        <dbReference type="Proteomes" id="UP000502297"/>
    </source>
</evidence>
<dbReference type="AlphaFoldDB" id="A0A6G8RX37"/>
<reference evidence="7 8" key="1">
    <citation type="submission" date="2020-03" db="EMBL/GenBank/DDBJ databases">
        <authorList>
            <person name="Zhu W."/>
        </authorList>
    </citation>
    <scope>NUCLEOTIDE SEQUENCE [LARGE SCALE GENOMIC DNA]</scope>
    <source>
        <strain evidence="7 8">323-1</strain>
    </source>
</reference>
<evidence type="ECO:0000256" key="1">
    <source>
        <dbReference type="ARBA" id="ARBA00004459"/>
    </source>
</evidence>
<sequence length="74" mass="8207">MRTLMCGTSLLWVTMTLVGCGQTGDLMLPNDPKDNRKTQYMLYKDDAKVQKPVVKATQEQTDTQSVAPAVSETK</sequence>
<keyword evidence="3" id="KW-0472">Membrane</keyword>
<keyword evidence="8" id="KW-1185">Reference proteome</keyword>
<proteinExistence type="predicted"/>
<keyword evidence="2" id="KW-0732">Signal</keyword>
<name>A0A6G8RX37_9GAMM</name>
<evidence type="ECO:0000256" key="4">
    <source>
        <dbReference type="ARBA" id="ARBA00023139"/>
    </source>
</evidence>
<keyword evidence="4" id="KW-0564">Palmitate</keyword>
<organism evidence="7 8">
    <name type="scientific">Acinetobacter shaoyimingii</name>
    <dbReference type="NCBI Taxonomy" id="2715164"/>
    <lineage>
        <taxon>Bacteria</taxon>
        <taxon>Pseudomonadati</taxon>
        <taxon>Pseudomonadota</taxon>
        <taxon>Gammaproteobacteria</taxon>
        <taxon>Moraxellales</taxon>
        <taxon>Moraxellaceae</taxon>
        <taxon>Acinetobacter</taxon>
    </lineage>
</organism>
<evidence type="ECO:0000256" key="6">
    <source>
        <dbReference type="ARBA" id="ARBA00023288"/>
    </source>
</evidence>
<keyword evidence="5" id="KW-0998">Cell outer membrane</keyword>
<gene>
    <name evidence="7" type="ORF">G8E00_11350</name>
</gene>
<keyword evidence="6" id="KW-0449">Lipoprotein</keyword>
<dbReference type="RefSeq" id="WP_166010842.1">
    <property type="nucleotide sequence ID" value="NZ_CP049801.1"/>
</dbReference>
<accession>A0A6G8RX37</accession>
<evidence type="ECO:0008006" key="9">
    <source>
        <dbReference type="Google" id="ProtNLM"/>
    </source>
</evidence>
<dbReference type="NCBIfam" id="NF047847">
    <property type="entry name" value="SS_mature_LptM"/>
    <property type="match status" value="1"/>
</dbReference>
<comment type="subcellular location">
    <subcellularLocation>
        <location evidence="1">Cell outer membrane</location>
        <topology evidence="1">Lipid-anchor</topology>
    </subcellularLocation>
</comment>
<dbReference type="PROSITE" id="PS51257">
    <property type="entry name" value="PROKAR_LIPOPROTEIN"/>
    <property type="match status" value="1"/>
</dbReference>
<evidence type="ECO:0000256" key="5">
    <source>
        <dbReference type="ARBA" id="ARBA00023237"/>
    </source>
</evidence>
<evidence type="ECO:0000256" key="2">
    <source>
        <dbReference type="ARBA" id="ARBA00022729"/>
    </source>
</evidence>
<protein>
    <recommendedName>
        <fullName evidence="9">Lipoprotein</fullName>
    </recommendedName>
</protein>
<dbReference type="Proteomes" id="UP000502297">
    <property type="component" value="Chromosome"/>
</dbReference>
<evidence type="ECO:0000256" key="3">
    <source>
        <dbReference type="ARBA" id="ARBA00023136"/>
    </source>
</evidence>